<keyword evidence="4" id="KW-1185">Reference proteome</keyword>
<protein>
    <recommendedName>
        <fullName evidence="2">Amine oxidase domain-containing protein</fullName>
    </recommendedName>
</protein>
<evidence type="ECO:0000256" key="1">
    <source>
        <dbReference type="SAM" id="SignalP"/>
    </source>
</evidence>
<feature type="domain" description="Amine oxidase" evidence="2">
    <location>
        <begin position="39"/>
        <end position="446"/>
    </location>
</feature>
<dbReference type="RefSeq" id="XP_044680841.1">
    <property type="nucleotide sequence ID" value="XM_044825184.1"/>
</dbReference>
<dbReference type="Gene3D" id="3.50.50.60">
    <property type="entry name" value="FAD/NAD(P)-binding domain"/>
    <property type="match status" value="1"/>
</dbReference>
<dbReference type="InterPro" id="IPR050464">
    <property type="entry name" value="Zeta_carotene_desat/Oxidored"/>
</dbReference>
<dbReference type="GeneID" id="68315393"/>
<dbReference type="AlphaFoldDB" id="A0A9P8DHI2"/>
<dbReference type="InterPro" id="IPR036188">
    <property type="entry name" value="FAD/NAD-bd_sf"/>
</dbReference>
<dbReference type="GO" id="GO:0016491">
    <property type="term" value="F:oxidoreductase activity"/>
    <property type="evidence" value="ECO:0007669"/>
    <property type="project" value="InterPro"/>
</dbReference>
<evidence type="ECO:0000313" key="3">
    <source>
        <dbReference type="EMBL" id="KAG9501841.1"/>
    </source>
</evidence>
<feature type="chain" id="PRO_5040512704" description="Amine oxidase domain-containing protein" evidence="1">
    <location>
        <begin position="17"/>
        <end position="477"/>
    </location>
</feature>
<dbReference type="Gene3D" id="3.30.70.1990">
    <property type="match status" value="1"/>
</dbReference>
<dbReference type="PANTHER" id="PTHR42923">
    <property type="entry name" value="PROTOPORPHYRINOGEN OXIDASE"/>
    <property type="match status" value="1"/>
</dbReference>
<proteinExistence type="predicted"/>
<evidence type="ECO:0000313" key="4">
    <source>
        <dbReference type="Proteomes" id="UP000827133"/>
    </source>
</evidence>
<reference evidence="3" key="1">
    <citation type="journal article" date="2021" name="Mol. Plant Microbe Interact.">
        <title>Telomere to telomere genome assembly of Fusarium musae F31, causal agent of crown rot disease of banana.</title>
        <authorList>
            <person name="Degradi L."/>
            <person name="Tava V."/>
            <person name="Kunova A."/>
            <person name="Cortesi P."/>
            <person name="Saracchi M."/>
            <person name="Pasquali M."/>
        </authorList>
    </citation>
    <scope>NUCLEOTIDE SEQUENCE</scope>
    <source>
        <strain evidence="3">F31</strain>
    </source>
</reference>
<dbReference type="KEGG" id="fmu:J7337_007537"/>
<comment type="caution">
    <text evidence="3">The sequence shown here is derived from an EMBL/GenBank/DDBJ whole genome shotgun (WGS) entry which is preliminary data.</text>
</comment>
<dbReference type="PANTHER" id="PTHR42923:SF26">
    <property type="entry name" value="FMN REDUCTASE LOT6, PUTATIVE (AFU_ORTHOLOGUE AFUA_7G06600)-RELATED"/>
    <property type="match status" value="1"/>
</dbReference>
<organism evidence="3 4">
    <name type="scientific">Fusarium musae</name>
    <dbReference type="NCBI Taxonomy" id="1042133"/>
    <lineage>
        <taxon>Eukaryota</taxon>
        <taxon>Fungi</taxon>
        <taxon>Dikarya</taxon>
        <taxon>Ascomycota</taxon>
        <taxon>Pezizomycotina</taxon>
        <taxon>Sordariomycetes</taxon>
        <taxon>Hypocreomycetidae</taxon>
        <taxon>Hypocreales</taxon>
        <taxon>Nectriaceae</taxon>
        <taxon>Fusarium</taxon>
    </lineage>
</organism>
<dbReference type="EMBL" id="JAHBCI010000005">
    <property type="protein sequence ID" value="KAG9501841.1"/>
    <property type="molecule type" value="Genomic_DNA"/>
</dbReference>
<dbReference type="SUPFAM" id="SSF51905">
    <property type="entry name" value="FAD/NAD(P)-binding domain"/>
    <property type="match status" value="1"/>
</dbReference>
<evidence type="ECO:0000259" key="2">
    <source>
        <dbReference type="Pfam" id="PF01593"/>
    </source>
</evidence>
<dbReference type="InterPro" id="IPR002937">
    <property type="entry name" value="Amino_oxidase"/>
</dbReference>
<sequence>MKFYTSALALASCATAIVVPAGSAPKYDVDVAIIGGGSSGIHAAINLKDDGLKVAVIEKQHQIGGHAQTYINPVTKKHTNIGVTVFENTKTVQKYFSRLGVATGTNNNLLTAKTSYKQYDFTLGIPIPAQSDSQAAATSQALQAALQVYAQNVLPRYPWIDQGYFIPNPVPEELLMPFGEFAKQNNFSAIVPLISQLNWYTGNTTALPAIYGLKNFGPGLLQAATTGFLVSASGDTRDLYTAAASVLGDSVYLNSEVIKVQRNAPGKGVVVVFKQNGKIITLKARKLVVAIPQTRANTRVFDLCDKERALFTRFKALGYVCGIAHIPGVETGLQNVGALTPSNLPLAPGASGFFPTGSPNDFLVDVGSPDDGFTPADAEALMREELATIARLGGIPADAPKKATFPVLESHAPFSLHVTGHDIAQGFYRDLIALEGYRNTYWTGAAFAGHNSGLIWNWNDGTVLPAIKRDLELETSL</sequence>
<accession>A0A9P8DHI2</accession>
<dbReference type="Pfam" id="PF01593">
    <property type="entry name" value="Amino_oxidase"/>
    <property type="match status" value="1"/>
</dbReference>
<gene>
    <name evidence="3" type="ORF">J7337_007537</name>
</gene>
<dbReference type="Gene3D" id="1.10.405.20">
    <property type="match status" value="1"/>
</dbReference>
<keyword evidence="1" id="KW-0732">Signal</keyword>
<dbReference type="Proteomes" id="UP000827133">
    <property type="component" value="Unassembled WGS sequence"/>
</dbReference>
<name>A0A9P8DHI2_9HYPO</name>
<feature type="signal peptide" evidence="1">
    <location>
        <begin position="1"/>
        <end position="16"/>
    </location>
</feature>